<name>A0A023B4W9_GRENI</name>
<dbReference type="RefSeq" id="XP_011131016.1">
    <property type="nucleotide sequence ID" value="XM_011132714.1"/>
</dbReference>
<accession>A0A023B4W9</accession>
<keyword evidence="2" id="KW-1185">Reference proteome</keyword>
<sequence length="183" mass="20397">MLGAADNGWAQSFGFAFEQNIANGSSVNSLYSPFSTGNEKNVCRSLMIGQYLRSRRSEDNRLVIDGLEIPTFSIVGIASEAEVVVDEGGASRFVFKVEDGTGQVTVEWVRGLADSEYVQSKGLKFVQALQQENLYVKCFIESYQIKSELKAVHCKIVESYHDVLRHIQDVALTHLRTTKQTTH</sequence>
<proteinExistence type="predicted"/>
<dbReference type="AlphaFoldDB" id="A0A023B4W9"/>
<comment type="caution">
    <text evidence="1">The sequence shown here is derived from an EMBL/GenBank/DDBJ whole genome shotgun (WGS) entry which is preliminary data.</text>
</comment>
<dbReference type="SUPFAM" id="SSF50249">
    <property type="entry name" value="Nucleic acid-binding proteins"/>
    <property type="match status" value="1"/>
</dbReference>
<evidence type="ECO:0000313" key="1">
    <source>
        <dbReference type="EMBL" id="EZG57850.1"/>
    </source>
</evidence>
<dbReference type="Gene3D" id="2.40.50.140">
    <property type="entry name" value="Nucleic acid-binding proteins"/>
    <property type="match status" value="1"/>
</dbReference>
<dbReference type="Proteomes" id="UP000019763">
    <property type="component" value="Unassembled WGS sequence"/>
</dbReference>
<dbReference type="InterPro" id="IPR012340">
    <property type="entry name" value="NA-bd_OB-fold"/>
</dbReference>
<dbReference type="VEuPathDB" id="CryptoDB:GNI_096550"/>
<reference evidence="1" key="1">
    <citation type="submission" date="2013-12" db="EMBL/GenBank/DDBJ databases">
        <authorList>
            <person name="Omoto C.K."/>
            <person name="Sibley D."/>
            <person name="Venepally P."/>
            <person name="Hadjithomas M."/>
            <person name="Karamycheva S."/>
            <person name="Brunk B."/>
            <person name="Roos D."/>
            <person name="Caler E."/>
            <person name="Lorenzi H."/>
        </authorList>
    </citation>
    <scope>NUCLEOTIDE SEQUENCE</scope>
</reference>
<dbReference type="GeneID" id="22913433"/>
<dbReference type="EMBL" id="AFNH02000723">
    <property type="protein sequence ID" value="EZG57850.1"/>
    <property type="molecule type" value="Genomic_DNA"/>
</dbReference>
<gene>
    <name evidence="1" type="ORF">GNI_096550</name>
</gene>
<organism evidence="1 2">
    <name type="scientific">Gregarina niphandrodes</name>
    <name type="common">Septate eugregarine</name>
    <dbReference type="NCBI Taxonomy" id="110365"/>
    <lineage>
        <taxon>Eukaryota</taxon>
        <taxon>Sar</taxon>
        <taxon>Alveolata</taxon>
        <taxon>Apicomplexa</taxon>
        <taxon>Conoidasida</taxon>
        <taxon>Gregarinasina</taxon>
        <taxon>Eugregarinorida</taxon>
        <taxon>Gregarinidae</taxon>
        <taxon>Gregarina</taxon>
    </lineage>
</organism>
<protein>
    <submittedName>
        <fullName evidence="1">RFA2-DNA replication factor A, 36 kDa subunit-like protein</fullName>
    </submittedName>
</protein>
<dbReference type="OrthoDB" id="25571at2759"/>
<evidence type="ECO:0000313" key="2">
    <source>
        <dbReference type="Proteomes" id="UP000019763"/>
    </source>
</evidence>